<keyword evidence="6" id="KW-0472">Membrane</keyword>
<reference evidence="7 8" key="1">
    <citation type="submission" date="2019-06" db="EMBL/GenBank/DDBJ databases">
        <title>A novel bacterium of genus Marinomonas, isolated from coastal sand.</title>
        <authorList>
            <person name="Huang H."/>
            <person name="Mo K."/>
            <person name="Hu Y."/>
        </authorList>
    </citation>
    <scope>NUCLEOTIDE SEQUENCE [LARGE SCALE GENOMIC DNA]</scope>
    <source>
        <strain evidence="7 8">HB171799</strain>
    </source>
</reference>
<name>A0A501WVC0_9GAMM</name>
<feature type="transmembrane region" description="Helical" evidence="6">
    <location>
        <begin position="313"/>
        <end position="331"/>
    </location>
</feature>
<comment type="caution">
    <text evidence="7">The sequence shown here is derived from an EMBL/GenBank/DDBJ whole genome shotgun (WGS) entry which is preliminary data.</text>
</comment>
<evidence type="ECO:0000313" key="7">
    <source>
        <dbReference type="EMBL" id="TPE53358.1"/>
    </source>
</evidence>
<keyword evidence="4 7" id="KW-0418">Kinase</keyword>
<evidence type="ECO:0000256" key="1">
    <source>
        <dbReference type="ARBA" id="ARBA00000085"/>
    </source>
</evidence>
<dbReference type="OrthoDB" id="9797605at2"/>
<comment type="catalytic activity">
    <reaction evidence="1">
        <text>ATP + protein L-histidine = ADP + protein N-phospho-L-histidine.</text>
        <dbReference type="EC" id="2.7.13.3"/>
    </reaction>
</comment>
<feature type="transmembrane region" description="Helical" evidence="6">
    <location>
        <begin position="186"/>
        <end position="208"/>
    </location>
</feature>
<keyword evidence="6" id="KW-0812">Transmembrane</keyword>
<dbReference type="EMBL" id="VFRR01000010">
    <property type="protein sequence ID" value="TPE53358.1"/>
    <property type="molecule type" value="Genomic_DNA"/>
</dbReference>
<feature type="transmembrane region" description="Helical" evidence="6">
    <location>
        <begin position="126"/>
        <end position="146"/>
    </location>
</feature>
<keyword evidence="5" id="KW-0902">Two-component regulatory system</keyword>
<dbReference type="InterPro" id="IPR036890">
    <property type="entry name" value="HATPase_C_sf"/>
</dbReference>
<dbReference type="EC" id="2.7.13.3" evidence="2"/>
<dbReference type="GO" id="GO:0000160">
    <property type="term" value="P:phosphorelay signal transduction system"/>
    <property type="evidence" value="ECO:0007669"/>
    <property type="project" value="UniProtKB-KW"/>
</dbReference>
<feature type="transmembrane region" description="Helical" evidence="6">
    <location>
        <begin position="280"/>
        <end position="307"/>
    </location>
</feature>
<evidence type="ECO:0000256" key="3">
    <source>
        <dbReference type="ARBA" id="ARBA00022679"/>
    </source>
</evidence>
<dbReference type="SUPFAM" id="SSF55874">
    <property type="entry name" value="ATPase domain of HSP90 chaperone/DNA topoisomerase II/histidine kinase"/>
    <property type="match status" value="1"/>
</dbReference>
<keyword evidence="8" id="KW-1185">Reference proteome</keyword>
<keyword evidence="3" id="KW-0808">Transferase</keyword>
<evidence type="ECO:0000313" key="8">
    <source>
        <dbReference type="Proteomes" id="UP000315901"/>
    </source>
</evidence>
<dbReference type="GO" id="GO:0004673">
    <property type="term" value="F:protein histidine kinase activity"/>
    <property type="evidence" value="ECO:0007669"/>
    <property type="project" value="UniProtKB-EC"/>
</dbReference>
<protein>
    <recommendedName>
        <fullName evidence="2">histidine kinase</fullName>
        <ecNumber evidence="2">2.7.13.3</ecNumber>
    </recommendedName>
</protein>
<evidence type="ECO:0000256" key="5">
    <source>
        <dbReference type="ARBA" id="ARBA00023012"/>
    </source>
</evidence>
<gene>
    <name evidence="7" type="ORF">FJM67_06805</name>
</gene>
<dbReference type="PANTHER" id="PTHR24421:SF10">
    <property type="entry name" value="NITRATE_NITRITE SENSOR PROTEIN NARQ"/>
    <property type="match status" value="1"/>
</dbReference>
<dbReference type="RefSeq" id="WP_140588033.1">
    <property type="nucleotide sequence ID" value="NZ_VFRR01000010.1"/>
</dbReference>
<accession>A0A501WVC0</accession>
<evidence type="ECO:0000256" key="2">
    <source>
        <dbReference type="ARBA" id="ARBA00012438"/>
    </source>
</evidence>
<evidence type="ECO:0000256" key="6">
    <source>
        <dbReference type="SAM" id="Phobius"/>
    </source>
</evidence>
<proteinExistence type="predicted"/>
<sequence>MYRAVAIGVAILFALFTLLIYSAVALPKLDGQVTLIDGQLHLQHGSDNSSYPIRYFLAGDLQVPATGSLVMEEPDVLPSYRAMDELFDQHRQLYQAGISDQLEAVDFSENTIAIQFKQRHLADLPWLFWLQSLCALSAAIICLLVWLPSHKTLAIITFCGTGVGYALSAASAAIYSTRDTFIDGSWFAWLSRINGLGTVLFVTSLALFLWHFPNQKPRKWAIVTIAVLYLAHLITHLGKFAPSPAEGMYAWVMVLFVFGLVGSAFQWYGTRAQPGERVVLTWVLLSILSGTIFFTAGMIIPVLLGTAEASDQALLLATFLFMYVGIMFAVIRFRLFDIQRWSMAIWSWLLGGVAVLACDFLLISMLSINAANSLAISLAMVGWFYFPMRQWLWNRLFSRPQQGLDHWLRETLPQLLKRDEKISNKQLIDAMVAVFKPLNQRLEHSISDTRLSSNGEALWVALPEGQTLQLQHPDQGRRIFNRQDIETVNLVLALHSLIADIETAKQEGVMAERHRIRRDLHDDLGAKLLRLLHQSSGESRTLVREAIQDLRNLLNGRHLLTVNIMTAVADWQQKAQSRCNECGITLHWHHDVSPAYLGSLQHEHLEQILQESLSNALRHPATQWINVTINSQSNAFSLVIENNCASEHTTDVATGLGIKHIRERTAILQGHVQISNCNHVWCVQVDIPLAPSP</sequence>
<dbReference type="Proteomes" id="UP000315901">
    <property type="component" value="Unassembled WGS sequence"/>
</dbReference>
<feature type="transmembrane region" description="Helical" evidence="6">
    <location>
        <begin position="220"/>
        <end position="237"/>
    </location>
</feature>
<organism evidence="7 8">
    <name type="scientific">Maribrevibacterium harenarium</name>
    <dbReference type="NCBI Taxonomy" id="2589817"/>
    <lineage>
        <taxon>Bacteria</taxon>
        <taxon>Pseudomonadati</taxon>
        <taxon>Pseudomonadota</taxon>
        <taxon>Gammaproteobacteria</taxon>
        <taxon>Oceanospirillales</taxon>
        <taxon>Oceanospirillaceae</taxon>
        <taxon>Maribrevibacterium</taxon>
    </lineage>
</organism>
<dbReference type="AlphaFoldDB" id="A0A501WVC0"/>
<dbReference type="Gene3D" id="3.30.565.10">
    <property type="entry name" value="Histidine kinase-like ATPase, C-terminal domain"/>
    <property type="match status" value="1"/>
</dbReference>
<feature type="transmembrane region" description="Helical" evidence="6">
    <location>
        <begin position="343"/>
        <end position="363"/>
    </location>
</feature>
<evidence type="ECO:0000256" key="4">
    <source>
        <dbReference type="ARBA" id="ARBA00022777"/>
    </source>
</evidence>
<dbReference type="InterPro" id="IPR050482">
    <property type="entry name" value="Sensor_HK_TwoCompSys"/>
</dbReference>
<feature type="transmembrane region" description="Helical" evidence="6">
    <location>
        <begin position="153"/>
        <end position="174"/>
    </location>
</feature>
<feature type="transmembrane region" description="Helical" evidence="6">
    <location>
        <begin position="249"/>
        <end position="268"/>
    </location>
</feature>
<dbReference type="PANTHER" id="PTHR24421">
    <property type="entry name" value="NITRATE/NITRITE SENSOR PROTEIN NARX-RELATED"/>
    <property type="match status" value="1"/>
</dbReference>
<keyword evidence="6" id="KW-1133">Transmembrane helix</keyword>